<dbReference type="PANTHER" id="PTHR22901:SF0">
    <property type="entry name" value="SIALATE O-ACETYLESTERASE"/>
    <property type="match status" value="1"/>
</dbReference>
<protein>
    <submittedName>
        <fullName evidence="4">9-O-acetylesterase</fullName>
    </submittedName>
</protein>
<keyword evidence="5" id="KW-1185">Reference proteome</keyword>
<dbReference type="InterPro" id="IPR036514">
    <property type="entry name" value="SGNH_hydro_sf"/>
</dbReference>
<dbReference type="Pfam" id="PF03629">
    <property type="entry name" value="SASA"/>
    <property type="match status" value="1"/>
</dbReference>
<dbReference type="PANTHER" id="PTHR22901">
    <property type="entry name" value="SIALATE O-ACETYLESTERASE"/>
    <property type="match status" value="1"/>
</dbReference>
<organism evidence="4 5">
    <name type="scientific">Prevotella illustrans</name>
    <dbReference type="NCBI Taxonomy" id="2800387"/>
    <lineage>
        <taxon>Bacteria</taxon>
        <taxon>Pseudomonadati</taxon>
        <taxon>Bacteroidota</taxon>
        <taxon>Bacteroidia</taxon>
        <taxon>Bacteroidales</taxon>
        <taxon>Prevotellaceae</taxon>
        <taxon>Prevotella</taxon>
    </lineage>
</organism>
<evidence type="ECO:0000256" key="2">
    <source>
        <dbReference type="SAM" id="SignalP"/>
    </source>
</evidence>
<evidence type="ECO:0000259" key="3">
    <source>
        <dbReference type="Pfam" id="PF03629"/>
    </source>
</evidence>
<dbReference type="SUPFAM" id="SSF52266">
    <property type="entry name" value="SGNH hydrolase"/>
    <property type="match status" value="1"/>
</dbReference>
<gene>
    <name evidence="4" type="ORF">JHU38_00545</name>
</gene>
<dbReference type="Proteomes" id="UP000664265">
    <property type="component" value="Unassembled WGS sequence"/>
</dbReference>
<sequence>MLRRYLMLSFCALAALMSTAKVRLSHLISDHMILQQQTDVCLWGWAQPGQTVKVTTRFFGKPVTQLAKADTKGQWLVSVKTPKAGYKPYTITFDDGQSITTVSNVLVGEVWVCAGQSNMEMPMKGFVNCPIEGYNQEVVEARRHKAIHYVKIPGRMSMTPQADADCQWSEINPQTIGDCSATGYFFAQTVNRTLDIPVGLVLANKGGTRIESWLDRDYLKKHTQEPLDSMAMVKRFASDYHRPLLWGNGTFAPILNYTVKGILYYQGCSNVGDPAGQYTQRLQALVEQWRRDFRQGQLPFYFVQIAPHWYDNRDGDWGAKLREQQYNASLVIPNSGIICTDDLVYPYESKQIHPARKRQVGERLAFQALNKTYGMKEIWCESPSFKSMTIYNDTCYVRLQNLYGAISRFNDIDGFEVAGADKVFHKAKAWHYWISQPDPRNDAIAVFSPDVRQPLYVRYAFRNWGYGNMKNGALLPLFPFRTDKDE</sequence>
<dbReference type="InterPro" id="IPR039329">
    <property type="entry name" value="SIAE"/>
</dbReference>
<evidence type="ECO:0000313" key="5">
    <source>
        <dbReference type="Proteomes" id="UP000664265"/>
    </source>
</evidence>
<proteinExistence type="predicted"/>
<comment type="caution">
    <text evidence="4">The sequence shown here is derived from an EMBL/GenBank/DDBJ whole genome shotgun (WGS) entry which is preliminary data.</text>
</comment>
<reference evidence="4 5" key="1">
    <citation type="submission" date="2021-01" db="EMBL/GenBank/DDBJ databases">
        <title>Prevotella A2931 sp. nov.</title>
        <authorList>
            <person name="Buhl M."/>
            <person name="Oberhettinger P."/>
        </authorList>
    </citation>
    <scope>NUCLEOTIDE SEQUENCE [LARGE SCALE GENOMIC DNA]</scope>
    <source>
        <strain evidence="4 5">A2931</strain>
    </source>
</reference>
<feature type="domain" description="Sialate O-acetylesterase" evidence="3">
    <location>
        <begin position="109"/>
        <end position="368"/>
    </location>
</feature>
<dbReference type="EMBL" id="JAERMS010000001">
    <property type="protein sequence ID" value="MBO1362282.1"/>
    <property type="molecule type" value="Genomic_DNA"/>
</dbReference>
<dbReference type="InterPro" id="IPR005181">
    <property type="entry name" value="SASA"/>
</dbReference>
<evidence type="ECO:0000256" key="1">
    <source>
        <dbReference type="ARBA" id="ARBA00022801"/>
    </source>
</evidence>
<keyword evidence="1" id="KW-0378">Hydrolase</keyword>
<feature type="chain" id="PRO_5047132638" evidence="2">
    <location>
        <begin position="21"/>
        <end position="486"/>
    </location>
</feature>
<feature type="signal peptide" evidence="2">
    <location>
        <begin position="1"/>
        <end position="20"/>
    </location>
</feature>
<accession>A0ABS3M276</accession>
<dbReference type="Gene3D" id="3.40.50.1110">
    <property type="entry name" value="SGNH hydrolase"/>
    <property type="match status" value="1"/>
</dbReference>
<name>A0ABS3M276_9BACT</name>
<evidence type="ECO:0000313" key="4">
    <source>
        <dbReference type="EMBL" id="MBO1362282.1"/>
    </source>
</evidence>
<keyword evidence="2" id="KW-0732">Signal</keyword>